<dbReference type="GO" id="GO:0016705">
    <property type="term" value="F:oxidoreductase activity, acting on paired donors, with incorporation or reduction of molecular oxygen"/>
    <property type="evidence" value="ECO:0007669"/>
    <property type="project" value="InterPro"/>
</dbReference>
<keyword evidence="2 7" id="KW-0349">Heme</keyword>
<dbReference type="Pfam" id="PF00067">
    <property type="entry name" value="p450"/>
    <property type="match status" value="1"/>
</dbReference>
<dbReference type="InterPro" id="IPR036396">
    <property type="entry name" value="Cyt_P450_sf"/>
</dbReference>
<evidence type="ECO:0000256" key="6">
    <source>
        <dbReference type="ARBA" id="ARBA00023033"/>
    </source>
</evidence>
<dbReference type="InterPro" id="IPR050705">
    <property type="entry name" value="Cytochrome_P450_3A"/>
</dbReference>
<dbReference type="InParanoid" id="A0A6J0UFV3"/>
<evidence type="ECO:0000313" key="10">
    <source>
        <dbReference type="Proteomes" id="UP001652642"/>
    </source>
</evidence>
<evidence type="ECO:0000256" key="9">
    <source>
        <dbReference type="SAM" id="Phobius"/>
    </source>
</evidence>
<organism evidence="10 11">
    <name type="scientific">Pogona vitticeps</name>
    <name type="common">central bearded dragon</name>
    <dbReference type="NCBI Taxonomy" id="103695"/>
    <lineage>
        <taxon>Eukaryota</taxon>
        <taxon>Metazoa</taxon>
        <taxon>Chordata</taxon>
        <taxon>Craniata</taxon>
        <taxon>Vertebrata</taxon>
        <taxon>Euteleostomi</taxon>
        <taxon>Lepidosauria</taxon>
        <taxon>Squamata</taxon>
        <taxon>Bifurcata</taxon>
        <taxon>Unidentata</taxon>
        <taxon>Episquamata</taxon>
        <taxon>Toxicofera</taxon>
        <taxon>Iguania</taxon>
        <taxon>Acrodonta</taxon>
        <taxon>Agamidae</taxon>
        <taxon>Amphibolurinae</taxon>
        <taxon>Pogona</taxon>
    </lineage>
</organism>
<dbReference type="GO" id="GO:0020037">
    <property type="term" value="F:heme binding"/>
    <property type="evidence" value="ECO:0007669"/>
    <property type="project" value="InterPro"/>
</dbReference>
<evidence type="ECO:0000256" key="7">
    <source>
        <dbReference type="PIRSR" id="PIRSR602401-1"/>
    </source>
</evidence>
<keyword evidence="4 8" id="KW-0560">Oxidoreductase</keyword>
<keyword evidence="9" id="KW-1133">Transmembrane helix</keyword>
<name>A0A6J0UFV3_9SAUR</name>
<reference evidence="11" key="1">
    <citation type="submission" date="2025-08" db="UniProtKB">
        <authorList>
            <consortium name="RefSeq"/>
        </authorList>
    </citation>
    <scope>IDENTIFICATION</scope>
</reference>
<evidence type="ECO:0000256" key="1">
    <source>
        <dbReference type="ARBA" id="ARBA00010617"/>
    </source>
</evidence>
<dbReference type="AlphaFoldDB" id="A0A6J0UFV3"/>
<dbReference type="GO" id="GO:0005506">
    <property type="term" value="F:iron ion binding"/>
    <property type="evidence" value="ECO:0007669"/>
    <property type="project" value="InterPro"/>
</dbReference>
<evidence type="ECO:0000256" key="2">
    <source>
        <dbReference type="ARBA" id="ARBA00022617"/>
    </source>
</evidence>
<dbReference type="PANTHER" id="PTHR24302:SF42">
    <property type="entry name" value="CYTOCHROME P450 FAMILY 3 SUBFAMILY A MEMBER 4"/>
    <property type="match status" value="1"/>
</dbReference>
<feature type="binding site" description="axial binding residue" evidence="7">
    <location>
        <position position="442"/>
    </location>
    <ligand>
        <name>heme</name>
        <dbReference type="ChEBI" id="CHEBI:30413"/>
    </ligand>
    <ligandPart>
        <name>Fe</name>
        <dbReference type="ChEBI" id="CHEBI:18248"/>
    </ligandPart>
</feature>
<dbReference type="RefSeq" id="XP_020658075.2">
    <property type="nucleotide sequence ID" value="XM_020802416.2"/>
</dbReference>
<keyword evidence="5 7" id="KW-0408">Iron</keyword>
<keyword evidence="6 8" id="KW-0503">Monooxygenase</keyword>
<evidence type="ECO:0000256" key="4">
    <source>
        <dbReference type="ARBA" id="ARBA00023002"/>
    </source>
</evidence>
<feature type="transmembrane region" description="Helical" evidence="9">
    <location>
        <begin position="12"/>
        <end position="33"/>
    </location>
</feature>
<keyword evidence="9" id="KW-0812">Transmembrane</keyword>
<feature type="transmembrane region" description="Helical" evidence="9">
    <location>
        <begin position="210"/>
        <end position="230"/>
    </location>
</feature>
<evidence type="ECO:0000256" key="8">
    <source>
        <dbReference type="RuleBase" id="RU000461"/>
    </source>
</evidence>
<dbReference type="GO" id="GO:0008395">
    <property type="term" value="F:steroid hydroxylase activity"/>
    <property type="evidence" value="ECO:0007669"/>
    <property type="project" value="TreeGrafter"/>
</dbReference>
<gene>
    <name evidence="11" type="primary">LOC110083730</name>
</gene>
<dbReference type="PRINTS" id="PR00385">
    <property type="entry name" value="P450"/>
</dbReference>
<dbReference type="SUPFAM" id="SSF48264">
    <property type="entry name" value="Cytochrome P450"/>
    <property type="match status" value="1"/>
</dbReference>
<comment type="similarity">
    <text evidence="1 8">Belongs to the cytochrome P450 family.</text>
</comment>
<evidence type="ECO:0000313" key="11">
    <source>
        <dbReference type="RefSeq" id="XP_020658075.2"/>
    </source>
</evidence>
<dbReference type="InterPro" id="IPR017972">
    <property type="entry name" value="Cyt_P450_CS"/>
</dbReference>
<keyword evidence="10" id="KW-1185">Reference proteome</keyword>
<evidence type="ECO:0000256" key="3">
    <source>
        <dbReference type="ARBA" id="ARBA00022723"/>
    </source>
</evidence>
<dbReference type="GeneID" id="110083730"/>
<dbReference type="KEGG" id="pvt:110083730"/>
<dbReference type="Proteomes" id="UP001652642">
    <property type="component" value="Chromosome 13"/>
</dbReference>
<keyword evidence="3 7" id="KW-0479">Metal-binding</keyword>
<dbReference type="PRINTS" id="PR00463">
    <property type="entry name" value="EP450I"/>
</dbReference>
<dbReference type="GO" id="GO:0005789">
    <property type="term" value="C:endoplasmic reticulum membrane"/>
    <property type="evidence" value="ECO:0007669"/>
    <property type="project" value="UniProtKB-SubCell"/>
</dbReference>
<dbReference type="PROSITE" id="PS00086">
    <property type="entry name" value="CYTOCHROME_P450"/>
    <property type="match status" value="1"/>
</dbReference>
<accession>A0A6J0UFV3</accession>
<dbReference type="OrthoDB" id="1470350at2759"/>
<dbReference type="PANTHER" id="PTHR24302">
    <property type="entry name" value="CYTOCHROME P450 FAMILY 3"/>
    <property type="match status" value="1"/>
</dbReference>
<dbReference type="InterPro" id="IPR001128">
    <property type="entry name" value="Cyt_P450"/>
</dbReference>
<dbReference type="Gene3D" id="1.10.630.10">
    <property type="entry name" value="Cytochrome P450"/>
    <property type="match status" value="1"/>
</dbReference>
<protein>
    <submittedName>
        <fullName evidence="11">Cytochrome P450 3A24-like</fullName>
    </submittedName>
</protein>
<sequence length="503" mass="57180">MGFFPSFSLETWALLVILWALLLLYGIWPFNFFKKLGIPGPRPLPFVGTFLEYRNGIIEFDVKCHQKYGKIWGIFDGRQPVLAVLDPTMIKTILVKEFYTHFTNHRNYGLNGHLEASVFSAPDDKWKRIRTVLSPTFTSGRLKEMMPIILHYGELLVRNIQKRVENNELIDTKAIFGAYSMDVTSSTAFSIDVDTINNPGDPFVKKVQKLCTSSLVNPLLILTAVFPFLVPLLKKLNFTILSSSVMNFLMSIVKKIKHQRQMSQHMGRVDFLQLMVDSQISGDISDGANSYKALTDEEVLAQAILFIIAGFESTSNALTYLCYSLATHPDVQQKLQEEIDNQTPPTYDAILQMEYLDMVVNETLRLYPPGVRIDRVCRNTVNIHGVTIPKGTVVVIPAFVLQRLPEYWPEPEEFRPERFSKENKETLDPYTFLPFGAGPRNCIGTRFALLVLKVAVVVLLQKFSFRTCEETPIALELNSQLFVQPKKPIKLKFVPRKAAGSEN</sequence>
<keyword evidence="9" id="KW-0472">Membrane</keyword>
<dbReference type="InterPro" id="IPR002401">
    <property type="entry name" value="Cyt_P450_E_grp-I"/>
</dbReference>
<evidence type="ECO:0000256" key="5">
    <source>
        <dbReference type="ARBA" id="ARBA00023004"/>
    </source>
</evidence>
<proteinExistence type="inferred from homology"/>
<comment type="cofactor">
    <cofactor evidence="7">
        <name>heme</name>
        <dbReference type="ChEBI" id="CHEBI:30413"/>
    </cofactor>
</comment>